<feature type="transmembrane region" description="Helical" evidence="5">
    <location>
        <begin position="34"/>
        <end position="55"/>
    </location>
</feature>
<sequence length="196" mass="20901">MPTFARLALALLACMAIGRQLVLHVQGAYSVLNFFSYFTNLSNIAAVLVLLLSVLARGGGWLDRARYLSAVNMAVVGLVFAVLLRNTDLGGLLPWVNVVLHYVMPVAIVLDWVLRPPSTPLGPRLVGVALVFPTVYLVYCVVRGASIGWYPYPFLDPARAGGQGAVAAYAVGIAATFLAVGWALHRAGQRVARPGA</sequence>
<keyword evidence="7" id="KW-1185">Reference proteome</keyword>
<evidence type="ECO:0000256" key="2">
    <source>
        <dbReference type="ARBA" id="ARBA00022692"/>
    </source>
</evidence>
<comment type="caution">
    <text evidence="6">The sequence shown here is derived from an EMBL/GenBank/DDBJ whole genome shotgun (WGS) entry which is preliminary data.</text>
</comment>
<evidence type="ECO:0000313" key="7">
    <source>
        <dbReference type="Proteomes" id="UP000252884"/>
    </source>
</evidence>
<keyword evidence="3 5" id="KW-1133">Transmembrane helix</keyword>
<dbReference type="InterPro" id="IPR006838">
    <property type="entry name" value="ADTRP_AIG1"/>
</dbReference>
<evidence type="ECO:0000256" key="5">
    <source>
        <dbReference type="SAM" id="Phobius"/>
    </source>
</evidence>
<evidence type="ECO:0000256" key="4">
    <source>
        <dbReference type="ARBA" id="ARBA00023136"/>
    </source>
</evidence>
<dbReference type="EMBL" id="QPJK01000001">
    <property type="protein sequence ID" value="RCW76679.1"/>
    <property type="molecule type" value="Genomic_DNA"/>
</dbReference>
<evidence type="ECO:0000313" key="6">
    <source>
        <dbReference type="EMBL" id="RCW76679.1"/>
    </source>
</evidence>
<dbReference type="Pfam" id="PF04750">
    <property type="entry name" value="Far-17a_AIG1"/>
    <property type="match status" value="1"/>
</dbReference>
<keyword evidence="4 5" id="KW-0472">Membrane</keyword>
<dbReference type="NCBIfam" id="NF038065">
    <property type="entry name" value="Pr6Pr"/>
    <property type="match status" value="1"/>
</dbReference>
<accession>A0A368YAG0</accession>
<protein>
    <submittedName>
        <fullName evidence="6">FAR-17a/AIG1-like protein</fullName>
    </submittedName>
</protein>
<feature type="transmembrane region" description="Helical" evidence="5">
    <location>
        <begin position="166"/>
        <end position="184"/>
    </location>
</feature>
<name>A0A368YAG0_9BURK</name>
<evidence type="ECO:0000256" key="1">
    <source>
        <dbReference type="ARBA" id="ARBA00004127"/>
    </source>
</evidence>
<comment type="subcellular location">
    <subcellularLocation>
        <location evidence="1">Endomembrane system</location>
        <topology evidence="1">Multi-pass membrane protein</topology>
    </subcellularLocation>
</comment>
<evidence type="ECO:0000256" key="3">
    <source>
        <dbReference type="ARBA" id="ARBA00022989"/>
    </source>
</evidence>
<feature type="transmembrane region" description="Helical" evidence="5">
    <location>
        <begin position="92"/>
        <end position="113"/>
    </location>
</feature>
<dbReference type="RefSeq" id="WP_211332901.1">
    <property type="nucleotide sequence ID" value="NZ_QPJK01000001.1"/>
</dbReference>
<dbReference type="GO" id="GO:0016020">
    <property type="term" value="C:membrane"/>
    <property type="evidence" value="ECO:0007669"/>
    <property type="project" value="InterPro"/>
</dbReference>
<feature type="transmembrane region" description="Helical" evidence="5">
    <location>
        <begin position="67"/>
        <end position="86"/>
    </location>
</feature>
<gene>
    <name evidence="6" type="ORF">DES41_1011288</name>
</gene>
<reference evidence="6 7" key="1">
    <citation type="submission" date="2018-07" db="EMBL/GenBank/DDBJ databases">
        <title>Genomic Encyclopedia of Type Strains, Phase IV (KMG-IV): sequencing the most valuable type-strain genomes for metagenomic binning, comparative biology and taxonomic classification.</title>
        <authorList>
            <person name="Goeker M."/>
        </authorList>
    </citation>
    <scope>NUCLEOTIDE SEQUENCE [LARGE SCALE GENOMIC DNA]</scope>
    <source>
        <strain evidence="6 7">DSM 21634</strain>
    </source>
</reference>
<organism evidence="6 7">
    <name type="scientific">Pseudorhodoferax soli</name>
    <dbReference type="NCBI Taxonomy" id="545864"/>
    <lineage>
        <taxon>Bacteria</taxon>
        <taxon>Pseudomonadati</taxon>
        <taxon>Pseudomonadota</taxon>
        <taxon>Betaproteobacteria</taxon>
        <taxon>Burkholderiales</taxon>
        <taxon>Comamonadaceae</taxon>
    </lineage>
</organism>
<dbReference type="AlphaFoldDB" id="A0A368YAG0"/>
<dbReference type="Proteomes" id="UP000252884">
    <property type="component" value="Unassembled WGS sequence"/>
</dbReference>
<proteinExistence type="predicted"/>
<dbReference type="GO" id="GO:0012505">
    <property type="term" value="C:endomembrane system"/>
    <property type="evidence" value="ECO:0007669"/>
    <property type="project" value="UniProtKB-SubCell"/>
</dbReference>
<feature type="transmembrane region" description="Helical" evidence="5">
    <location>
        <begin position="125"/>
        <end position="146"/>
    </location>
</feature>
<keyword evidence="2 5" id="KW-0812">Transmembrane</keyword>
<dbReference type="InterPro" id="IPR049713">
    <property type="entry name" value="Pr6Pr-like"/>
</dbReference>